<reference evidence="3" key="1">
    <citation type="submission" date="2015-01" db="EMBL/GenBank/DDBJ databases">
        <authorList>
            <person name="Aksoy S."/>
            <person name="Warren W."/>
            <person name="Wilson R.K."/>
        </authorList>
    </citation>
    <scope>NUCLEOTIDE SEQUENCE [LARGE SCALE GENOMIC DNA]</scope>
    <source>
        <strain evidence="3">IAEA</strain>
    </source>
</reference>
<keyword evidence="1" id="KW-0472">Membrane</keyword>
<dbReference type="EMBL" id="JXJN01016844">
    <property type="status" value="NOT_ANNOTATED_CDS"/>
    <property type="molecule type" value="Genomic_DNA"/>
</dbReference>
<dbReference type="EnsemblMetazoa" id="GPPI034709-RA">
    <property type="protein sequence ID" value="GPPI034709-PA"/>
    <property type="gene ID" value="GPPI034709"/>
</dbReference>
<organism evidence="2 3">
    <name type="scientific">Glossina palpalis gambiensis</name>
    <dbReference type="NCBI Taxonomy" id="67801"/>
    <lineage>
        <taxon>Eukaryota</taxon>
        <taxon>Metazoa</taxon>
        <taxon>Ecdysozoa</taxon>
        <taxon>Arthropoda</taxon>
        <taxon>Hexapoda</taxon>
        <taxon>Insecta</taxon>
        <taxon>Pterygota</taxon>
        <taxon>Neoptera</taxon>
        <taxon>Endopterygota</taxon>
        <taxon>Diptera</taxon>
        <taxon>Brachycera</taxon>
        <taxon>Muscomorpha</taxon>
        <taxon>Hippoboscoidea</taxon>
        <taxon>Glossinidae</taxon>
        <taxon>Glossina</taxon>
    </lineage>
</organism>
<reference evidence="2" key="2">
    <citation type="submission" date="2020-05" db="UniProtKB">
        <authorList>
            <consortium name="EnsemblMetazoa"/>
        </authorList>
    </citation>
    <scope>IDENTIFICATION</scope>
    <source>
        <strain evidence="2">IAEA</strain>
    </source>
</reference>
<accession>A0A1B0BME1</accession>
<feature type="transmembrane region" description="Helical" evidence="1">
    <location>
        <begin position="20"/>
        <end position="44"/>
    </location>
</feature>
<evidence type="ECO:0000256" key="1">
    <source>
        <dbReference type="SAM" id="Phobius"/>
    </source>
</evidence>
<dbReference type="AlphaFoldDB" id="A0A1B0BME1"/>
<proteinExistence type="predicted"/>
<dbReference type="Proteomes" id="UP000092460">
    <property type="component" value="Unassembled WGS sequence"/>
</dbReference>
<keyword evidence="3" id="KW-1185">Reference proteome</keyword>
<name>A0A1B0BME1_9MUSC</name>
<sequence>MDAKAPSSMHKKYQSIDYCANVSCTVIVAALAIATFNGLASLYIEDSCKTHTYMHRRMYLFKKDINNAQGLTV</sequence>
<keyword evidence="1" id="KW-0812">Transmembrane</keyword>
<keyword evidence="1" id="KW-1133">Transmembrane helix</keyword>
<evidence type="ECO:0000313" key="2">
    <source>
        <dbReference type="EnsemblMetazoa" id="GPPI034709-PA"/>
    </source>
</evidence>
<dbReference type="VEuPathDB" id="VectorBase:GPPI034709"/>
<protein>
    <submittedName>
        <fullName evidence="2">Uncharacterized protein</fullName>
    </submittedName>
</protein>
<evidence type="ECO:0000313" key="3">
    <source>
        <dbReference type="Proteomes" id="UP000092460"/>
    </source>
</evidence>